<evidence type="ECO:0000313" key="3">
    <source>
        <dbReference type="Proteomes" id="UP000278823"/>
    </source>
</evidence>
<protein>
    <submittedName>
        <fullName evidence="2">Integrase</fullName>
    </submittedName>
</protein>
<accession>A0A432PRS8</accession>
<gene>
    <name evidence="2" type="ORF">EFQ99_07010</name>
</gene>
<dbReference type="OrthoDB" id="9784724at2"/>
<dbReference type="GO" id="GO:0015074">
    <property type="term" value="P:DNA integration"/>
    <property type="evidence" value="ECO:0007669"/>
    <property type="project" value="InterPro"/>
</dbReference>
<dbReference type="Gene3D" id="1.10.443.10">
    <property type="entry name" value="Intergrase catalytic core"/>
    <property type="match status" value="1"/>
</dbReference>
<keyword evidence="3" id="KW-1185">Reference proteome</keyword>
<organism evidence="2 3">
    <name type="scientific">Rhizobium vallis</name>
    <dbReference type="NCBI Taxonomy" id="634290"/>
    <lineage>
        <taxon>Bacteria</taxon>
        <taxon>Pseudomonadati</taxon>
        <taxon>Pseudomonadota</taxon>
        <taxon>Alphaproteobacteria</taxon>
        <taxon>Hyphomicrobiales</taxon>
        <taxon>Rhizobiaceae</taxon>
        <taxon>Rhizobium/Agrobacterium group</taxon>
        <taxon>Rhizobium</taxon>
    </lineage>
</organism>
<dbReference type="InterPro" id="IPR011010">
    <property type="entry name" value="DNA_brk_join_enz"/>
</dbReference>
<dbReference type="Proteomes" id="UP000278823">
    <property type="component" value="Unassembled WGS sequence"/>
</dbReference>
<dbReference type="EMBL" id="RJTH01000002">
    <property type="protein sequence ID" value="RUM26585.1"/>
    <property type="molecule type" value="Genomic_DNA"/>
</dbReference>
<proteinExistence type="predicted"/>
<evidence type="ECO:0000256" key="1">
    <source>
        <dbReference type="ARBA" id="ARBA00023172"/>
    </source>
</evidence>
<dbReference type="GO" id="GO:0003677">
    <property type="term" value="F:DNA binding"/>
    <property type="evidence" value="ECO:0007669"/>
    <property type="project" value="InterPro"/>
</dbReference>
<keyword evidence="1" id="KW-0233">DNA recombination</keyword>
<reference evidence="3" key="1">
    <citation type="submission" date="2018-11" db="EMBL/GenBank/DDBJ databases">
        <title>Rhizobium chutanense sp. nov., isolated from root nodules of Phaseolus vulgaris in China.</title>
        <authorList>
            <person name="Huo Y."/>
        </authorList>
    </citation>
    <scope>NUCLEOTIDE SEQUENCE [LARGE SCALE GENOMIC DNA]</scope>
    <source>
        <strain evidence="3">CCBAU 65647</strain>
    </source>
</reference>
<dbReference type="SUPFAM" id="SSF56349">
    <property type="entry name" value="DNA breaking-rejoining enzymes"/>
    <property type="match status" value="1"/>
</dbReference>
<sequence>MAVRHEVENLIRRGNIFYWRARIPSVFVHCRPGSRLSLSLHCSDHRKAQIIGRKLNTRLAELKMNSKEAMSTKKQLQILFEHVRDEEIERLDDISTMAKRNGRGGDVVEMELDLEVGWACQLLAKFGTRSELSLEGDCSGLTYLLKNGVPASHVDAIRANYRGELSKARSPGFEDGIRRLIYHFEIEDTALNRERAMSKMFEGRAAALLDIDERHDLVDRTLSEFTGGGRANTSVIEKKPAEVEPTAPPPSLVLANESQSEPTATVIPEPEEIAYLDLSPRVTPTTEKGALGTQQLNQRTVAVTDFEQECEKLIANMGKEWEPATARDAMALVRMFKSVLVEHGVEHSGQIEQYHIGLLRQHFNDIPTNWGKSGRMRVMSAPELRAEADKLRKAAEASKTEAKVGLAAGTIRKHFGNLQHFLKHLKGHGFEIETWTFEGLRPRKPKAGDIRRQQYKPTPDDVAPIFSSPIYTGALGHLRGKRRQPGKHVFHDSLYYLPVLFTYLGPRRAEFAGLTVDDIAKDDKGYVIIIRTNGIRRLKTVQSERQLPMPEEMVRLGFIDYYHAIKKLGYAALFPDLFSDQTKNDPGDRFYDTFIPVMRGALGEKMWSRSIHALRHGMADTLKQAGVSPEVIDDISGRLSEGSETNTRYTNPAGLPLMRDALSKYPIITAGIEAKPIQLLPWVEKCLPPPWARKAKNEERRRK</sequence>
<comment type="caution">
    <text evidence="2">The sequence shown here is derived from an EMBL/GenBank/DDBJ whole genome shotgun (WGS) entry which is preliminary data.</text>
</comment>
<dbReference type="GO" id="GO:0006310">
    <property type="term" value="P:DNA recombination"/>
    <property type="evidence" value="ECO:0007669"/>
    <property type="project" value="UniProtKB-KW"/>
</dbReference>
<name>A0A432PRS8_9HYPH</name>
<dbReference type="RefSeq" id="WP_126920138.1">
    <property type="nucleotide sequence ID" value="NZ_ML133687.1"/>
</dbReference>
<evidence type="ECO:0000313" key="2">
    <source>
        <dbReference type="EMBL" id="RUM26585.1"/>
    </source>
</evidence>
<dbReference type="AlphaFoldDB" id="A0A432PRS8"/>
<dbReference type="InterPro" id="IPR013762">
    <property type="entry name" value="Integrase-like_cat_sf"/>
</dbReference>